<accession>A0A553R0D4</accession>
<comment type="caution">
    <text evidence="10">The sequence shown here is derived from an EMBL/GenBank/DDBJ whole genome shotgun (WGS) entry which is preliminary data.</text>
</comment>
<dbReference type="SUPFAM" id="SSF57667">
    <property type="entry name" value="beta-beta-alpha zinc fingers"/>
    <property type="match status" value="2"/>
</dbReference>
<dbReference type="SMART" id="SM00355">
    <property type="entry name" value="ZnF_C2H2"/>
    <property type="match status" value="3"/>
</dbReference>
<evidence type="ECO:0000313" key="11">
    <source>
        <dbReference type="Proteomes" id="UP000316079"/>
    </source>
</evidence>
<keyword evidence="11" id="KW-1185">Reference proteome</keyword>
<dbReference type="FunFam" id="3.30.160.60:FF:003017">
    <property type="entry name" value="Si:cabz01054396.2"/>
    <property type="match status" value="1"/>
</dbReference>
<evidence type="ECO:0000256" key="1">
    <source>
        <dbReference type="ARBA" id="ARBA00022723"/>
    </source>
</evidence>
<keyword evidence="5" id="KW-0539">Nucleus</keyword>
<evidence type="ECO:0000259" key="9">
    <source>
        <dbReference type="PROSITE" id="PS50157"/>
    </source>
</evidence>
<dbReference type="PROSITE" id="PS50157">
    <property type="entry name" value="ZINC_FINGER_C2H2_2"/>
    <property type="match status" value="3"/>
</dbReference>
<evidence type="ECO:0000256" key="7">
    <source>
        <dbReference type="SAM" id="Coils"/>
    </source>
</evidence>
<dbReference type="GO" id="GO:0031519">
    <property type="term" value="C:PcG protein complex"/>
    <property type="evidence" value="ECO:0007669"/>
    <property type="project" value="TreeGrafter"/>
</dbReference>
<dbReference type="GO" id="GO:0008270">
    <property type="term" value="F:zinc ion binding"/>
    <property type="evidence" value="ECO:0007669"/>
    <property type="project" value="UniProtKB-KW"/>
</dbReference>
<dbReference type="GO" id="GO:0000978">
    <property type="term" value="F:RNA polymerase II cis-regulatory region sequence-specific DNA binding"/>
    <property type="evidence" value="ECO:0007669"/>
    <property type="project" value="TreeGrafter"/>
</dbReference>
<name>A0A553R0D4_9TELE</name>
<sequence length="330" mass="37844">MSRLDKLHSALMKRMSIVIREIWVEVEATVNIYQKEAAQTRLENARLQQQLEDALSRNETRLNGKVPVELTASELPPRIIKTSSESEKNQQTEDSVPIQVSPGCLETPMLDIVSVCKSEIVHGDLKDALSADERQTFPQFDASFEEAVNTAATPRIKSETEETVITITSSVTTTPAHGNSNIASETSQRLRRVTETLRRPPQKDWLRARFARARVASAINLDLDDDDDNEGPYKCNKCGRHLKDLSKLQLHKKLHERSFICHWCGRNFSKFDYLRMHMRTHTGERPYRCNWCSKTFSQSGNMRRHERICQRTSEEPAGALHEEEHLLSFE</sequence>
<organism evidence="10 11">
    <name type="scientific">Danionella cerebrum</name>
    <dbReference type="NCBI Taxonomy" id="2873325"/>
    <lineage>
        <taxon>Eukaryota</taxon>
        <taxon>Metazoa</taxon>
        <taxon>Chordata</taxon>
        <taxon>Craniata</taxon>
        <taxon>Vertebrata</taxon>
        <taxon>Euteleostomi</taxon>
        <taxon>Actinopterygii</taxon>
        <taxon>Neopterygii</taxon>
        <taxon>Teleostei</taxon>
        <taxon>Ostariophysi</taxon>
        <taxon>Cypriniformes</taxon>
        <taxon>Danionidae</taxon>
        <taxon>Danioninae</taxon>
        <taxon>Danionella</taxon>
    </lineage>
</organism>
<evidence type="ECO:0000256" key="5">
    <source>
        <dbReference type="ARBA" id="ARBA00023242"/>
    </source>
</evidence>
<dbReference type="GO" id="GO:0000981">
    <property type="term" value="F:DNA-binding transcription factor activity, RNA polymerase II-specific"/>
    <property type="evidence" value="ECO:0007669"/>
    <property type="project" value="TreeGrafter"/>
</dbReference>
<proteinExistence type="predicted"/>
<dbReference type="STRING" id="623744.A0A553R0D4"/>
<protein>
    <recommendedName>
        <fullName evidence="9">C2H2-type domain-containing protein</fullName>
    </recommendedName>
</protein>
<dbReference type="PANTHER" id="PTHR14003:SF23">
    <property type="entry name" value="ZINC FINGER PROTEIN 143"/>
    <property type="match status" value="1"/>
</dbReference>
<reference evidence="10 11" key="1">
    <citation type="journal article" date="2019" name="Sci. Data">
        <title>Hybrid genome assembly and annotation of Danionella translucida.</title>
        <authorList>
            <person name="Kadobianskyi M."/>
            <person name="Schulze L."/>
            <person name="Schuelke M."/>
            <person name="Judkewitz B."/>
        </authorList>
    </citation>
    <scope>NUCLEOTIDE SEQUENCE [LARGE SCALE GENOMIC DNA]</scope>
    <source>
        <strain evidence="10 11">Bolton</strain>
    </source>
</reference>
<keyword evidence="2" id="KW-0677">Repeat</keyword>
<feature type="coiled-coil region" evidence="7">
    <location>
        <begin position="30"/>
        <end position="57"/>
    </location>
</feature>
<evidence type="ECO:0000313" key="10">
    <source>
        <dbReference type="EMBL" id="TRY95628.1"/>
    </source>
</evidence>
<dbReference type="GO" id="GO:0005667">
    <property type="term" value="C:transcription regulator complex"/>
    <property type="evidence" value="ECO:0007669"/>
    <property type="project" value="TreeGrafter"/>
</dbReference>
<dbReference type="OrthoDB" id="3437960at2759"/>
<keyword evidence="4" id="KW-0862">Zinc</keyword>
<dbReference type="InterPro" id="IPR036236">
    <property type="entry name" value="Znf_C2H2_sf"/>
</dbReference>
<dbReference type="Gene3D" id="3.30.160.60">
    <property type="entry name" value="Classic Zinc Finger"/>
    <property type="match status" value="2"/>
</dbReference>
<dbReference type="Proteomes" id="UP000316079">
    <property type="component" value="Unassembled WGS sequence"/>
</dbReference>
<feature type="domain" description="C2H2-type" evidence="9">
    <location>
        <begin position="259"/>
        <end position="286"/>
    </location>
</feature>
<gene>
    <name evidence="10" type="ORF">DNTS_017834</name>
</gene>
<dbReference type="Pfam" id="PF00096">
    <property type="entry name" value="zf-C2H2"/>
    <property type="match status" value="3"/>
</dbReference>
<feature type="domain" description="C2H2-type" evidence="9">
    <location>
        <begin position="233"/>
        <end position="255"/>
    </location>
</feature>
<evidence type="ECO:0000256" key="3">
    <source>
        <dbReference type="ARBA" id="ARBA00022771"/>
    </source>
</evidence>
<evidence type="ECO:0000256" key="4">
    <source>
        <dbReference type="ARBA" id="ARBA00022833"/>
    </source>
</evidence>
<dbReference type="PROSITE" id="PS00028">
    <property type="entry name" value="ZINC_FINGER_C2H2_1"/>
    <property type="match status" value="2"/>
</dbReference>
<keyword evidence="7" id="KW-0175">Coiled coil</keyword>
<dbReference type="AlphaFoldDB" id="A0A553R0D4"/>
<dbReference type="PANTHER" id="PTHR14003">
    <property type="entry name" value="TRANSCRIPTIONAL REPRESSOR PROTEIN YY"/>
    <property type="match status" value="1"/>
</dbReference>
<dbReference type="GO" id="GO:0000785">
    <property type="term" value="C:chromatin"/>
    <property type="evidence" value="ECO:0007669"/>
    <property type="project" value="TreeGrafter"/>
</dbReference>
<evidence type="ECO:0000256" key="2">
    <source>
        <dbReference type="ARBA" id="ARBA00022737"/>
    </source>
</evidence>
<keyword evidence="3 6" id="KW-0863">Zinc-finger</keyword>
<dbReference type="InterPro" id="IPR013087">
    <property type="entry name" value="Znf_C2H2_type"/>
</dbReference>
<keyword evidence="1" id="KW-0479">Metal-binding</keyword>
<evidence type="ECO:0000256" key="8">
    <source>
        <dbReference type="SAM" id="MobiDB-lite"/>
    </source>
</evidence>
<feature type="region of interest" description="Disordered" evidence="8">
    <location>
        <begin position="78"/>
        <end position="100"/>
    </location>
</feature>
<feature type="domain" description="C2H2-type" evidence="9">
    <location>
        <begin position="287"/>
        <end position="316"/>
    </location>
</feature>
<dbReference type="EMBL" id="SRMA01025353">
    <property type="protein sequence ID" value="TRY95628.1"/>
    <property type="molecule type" value="Genomic_DNA"/>
</dbReference>
<dbReference type="FunFam" id="3.30.160.60:FF:000538">
    <property type="entry name" value="zinc finger protein 853"/>
    <property type="match status" value="1"/>
</dbReference>
<evidence type="ECO:0000256" key="6">
    <source>
        <dbReference type="PROSITE-ProRule" id="PRU00042"/>
    </source>
</evidence>